<dbReference type="InterPro" id="IPR033644">
    <property type="entry name" value="Ferrochelatase_C"/>
</dbReference>
<evidence type="ECO:0000256" key="6">
    <source>
        <dbReference type="ARBA" id="ARBA00023244"/>
    </source>
</evidence>
<dbReference type="eggNOG" id="KOG1321">
    <property type="taxonomic scope" value="Eukaryota"/>
</dbReference>
<keyword evidence="7" id="KW-0472">Membrane</keyword>
<comment type="subcellular location">
    <subcellularLocation>
        <location evidence="7">Mitochondrion inner membrane</location>
    </subcellularLocation>
</comment>
<keyword evidence="5 7" id="KW-0456">Lyase</keyword>
<keyword evidence="7" id="KW-0999">Mitochondrion inner membrane</keyword>
<gene>
    <name evidence="8" type="ORF">IMG5_203170</name>
</gene>
<dbReference type="InParanoid" id="G0R697"/>
<proteinExistence type="inferred from homology"/>
<name>G0R697_ICHMU</name>
<dbReference type="GO" id="GO:0004325">
    <property type="term" value="F:ferrochelatase activity"/>
    <property type="evidence" value="ECO:0007669"/>
    <property type="project" value="UniProtKB-UniRule"/>
</dbReference>
<dbReference type="InterPro" id="IPR019772">
    <property type="entry name" value="Ferrochelatase_AS"/>
</dbReference>
<accession>G0R697</accession>
<dbReference type="PANTHER" id="PTHR11108">
    <property type="entry name" value="FERROCHELATASE"/>
    <property type="match status" value="1"/>
</dbReference>
<dbReference type="AlphaFoldDB" id="G0R697"/>
<dbReference type="GO" id="GO:0005743">
    <property type="term" value="C:mitochondrial inner membrane"/>
    <property type="evidence" value="ECO:0007669"/>
    <property type="project" value="UniProtKB-SubCell"/>
</dbReference>
<dbReference type="PROSITE" id="PS00534">
    <property type="entry name" value="FERROCHELATASE"/>
    <property type="match status" value="1"/>
</dbReference>
<dbReference type="EMBL" id="GL984392">
    <property type="protein sequence ID" value="EGR27005.1"/>
    <property type="molecule type" value="Genomic_DNA"/>
</dbReference>
<dbReference type="Gene3D" id="2.60.120.260">
    <property type="entry name" value="Galactose-binding domain-like"/>
    <property type="match status" value="1"/>
</dbReference>
<dbReference type="InterPro" id="IPR033659">
    <property type="entry name" value="Ferrochelatase_N"/>
</dbReference>
<comment type="function">
    <text evidence="7">Catalyzes the ferrous insertion into protoporphyrin IX.</text>
</comment>
<dbReference type="UniPathway" id="UPA00252">
    <property type="reaction ID" value="UER00325"/>
</dbReference>
<dbReference type="PANTHER" id="PTHR11108:SF1">
    <property type="entry name" value="FERROCHELATASE, MITOCHONDRIAL"/>
    <property type="match status" value="1"/>
</dbReference>
<reference evidence="8 9" key="1">
    <citation type="submission" date="2011-07" db="EMBL/GenBank/DDBJ databases">
        <authorList>
            <person name="Coyne R."/>
            <person name="Brami D."/>
            <person name="Johnson J."/>
            <person name="Hostetler J."/>
            <person name="Hannick L."/>
            <person name="Clark T."/>
            <person name="Cassidy-Hanley D."/>
            <person name="Inman J."/>
        </authorList>
    </citation>
    <scope>NUCLEOTIDE SEQUENCE [LARGE SCALE GENOMIC DNA]</scope>
    <source>
        <strain evidence="8 9">G5</strain>
    </source>
</reference>
<keyword evidence="4 7" id="KW-0350">Heme biosynthesis</keyword>
<dbReference type="OMA" id="DPYHCEC"/>
<evidence type="ECO:0000313" key="9">
    <source>
        <dbReference type="Proteomes" id="UP000008983"/>
    </source>
</evidence>
<dbReference type="HAMAP" id="MF_00323">
    <property type="entry name" value="Ferrochelatase"/>
    <property type="match status" value="1"/>
</dbReference>
<dbReference type="InterPro" id="IPR001015">
    <property type="entry name" value="Ferrochelatase"/>
</dbReference>
<dbReference type="Pfam" id="PF00762">
    <property type="entry name" value="Ferrochelatase"/>
    <property type="match status" value="1"/>
</dbReference>
<dbReference type="InterPro" id="IPR008979">
    <property type="entry name" value="Galactose-bd-like_sf"/>
</dbReference>
<dbReference type="EC" id="4.98.1.1" evidence="7"/>
<keyword evidence="7" id="KW-0496">Mitochondrion</keyword>
<evidence type="ECO:0000256" key="2">
    <source>
        <dbReference type="ARBA" id="ARBA00007718"/>
    </source>
</evidence>
<comment type="catalytic activity">
    <reaction evidence="7">
        <text>heme b + 2 H(+) = protoporphyrin IX + Fe(2+)</text>
        <dbReference type="Rhea" id="RHEA:22584"/>
        <dbReference type="ChEBI" id="CHEBI:15378"/>
        <dbReference type="ChEBI" id="CHEBI:29033"/>
        <dbReference type="ChEBI" id="CHEBI:57306"/>
        <dbReference type="ChEBI" id="CHEBI:60344"/>
        <dbReference type="EC" id="4.98.1.1"/>
    </reaction>
</comment>
<evidence type="ECO:0000256" key="7">
    <source>
        <dbReference type="RuleBase" id="RU000607"/>
    </source>
</evidence>
<keyword evidence="9" id="KW-1185">Reference proteome</keyword>
<comment type="pathway">
    <text evidence="1 7">Porphyrin-containing compound metabolism; protoheme biosynthesis; protoheme from protoporphyrin-IX: step 1/1.</text>
</comment>
<dbReference type="STRING" id="857967.G0R697"/>
<dbReference type="FunCoup" id="G0R697">
    <property type="interactions" value="225"/>
</dbReference>
<sequence>MLQLKEMSKTAVLMLNLGGPNNISEVTPFLHRFFCDTTVIRIPFGLGPYIGKLRGPAKVTKQYQKIGGKSPIKDWTIKQGEKMIKHLDIISPQTGPHIYFPAFRYGLPLYHDQIDECINNYSEVERIVLFSQFPQYSCTTAGNAIRYALKHMQENHSSHNKKIHIIDRWFDNEYYIKSITNILKQDLETNFDEKQREKVLILFTAHSLPLDFIQQGDVYPFEIASTAEKVIKEGGFKNSYRVSWQSKVGLKQWLAPSTINALQQYSNKGWEYIIIVPLGFTSDHLETLYEIDHEIIEEFGSKLKYKKIARSRSLNDDDTFCQGLAHIVAANLKDDSYRSPNLNLRCPDYNLNFCTEQNGVQILNCTSFSQQCIPQNLLNQHKNSIWLSEEGLPQSFILDLKNIQQRPRFFKSIGFYCWHDYSTNPAVIEISVSLEGTKFITWVIIRAELKAGIQLFSIDPLGKRYNYIKFTVKETFGGTSAQCNGRYILLIIWQILQVDKNNLKYYNNNNIHKVKELVKTNMVK</sequence>
<dbReference type="GO" id="GO:0006783">
    <property type="term" value="P:heme biosynthetic process"/>
    <property type="evidence" value="ECO:0007669"/>
    <property type="project" value="UniProtKB-UniRule"/>
</dbReference>
<dbReference type="GeneID" id="14903063"/>
<dbReference type="CDD" id="cd00419">
    <property type="entry name" value="Ferrochelatase_C"/>
    <property type="match status" value="1"/>
</dbReference>
<dbReference type="Gene3D" id="3.40.50.1400">
    <property type="match status" value="2"/>
</dbReference>
<evidence type="ECO:0000256" key="5">
    <source>
        <dbReference type="ARBA" id="ARBA00023239"/>
    </source>
</evidence>
<evidence type="ECO:0000256" key="3">
    <source>
        <dbReference type="ARBA" id="ARBA00023004"/>
    </source>
</evidence>
<dbReference type="SUPFAM" id="SSF49785">
    <property type="entry name" value="Galactose-binding domain-like"/>
    <property type="match status" value="1"/>
</dbReference>
<dbReference type="Proteomes" id="UP000008983">
    <property type="component" value="Unassembled WGS sequence"/>
</dbReference>
<dbReference type="NCBIfam" id="TIGR00109">
    <property type="entry name" value="hemH"/>
    <property type="match status" value="1"/>
</dbReference>
<dbReference type="OrthoDB" id="1323at2759"/>
<dbReference type="SUPFAM" id="SSF53800">
    <property type="entry name" value="Chelatase"/>
    <property type="match status" value="1"/>
</dbReference>
<protein>
    <recommendedName>
        <fullName evidence="7">Ferrochelatase</fullName>
        <ecNumber evidence="7">4.98.1.1</ecNumber>
    </recommendedName>
</protein>
<evidence type="ECO:0000256" key="4">
    <source>
        <dbReference type="ARBA" id="ARBA00023133"/>
    </source>
</evidence>
<keyword evidence="6 7" id="KW-0627">Porphyrin biosynthesis</keyword>
<keyword evidence="3 7" id="KW-0408">Iron</keyword>
<comment type="similarity">
    <text evidence="2 7">Belongs to the ferrochelatase family.</text>
</comment>
<organism evidence="8 9">
    <name type="scientific">Ichthyophthirius multifiliis</name>
    <name type="common">White spot disease agent</name>
    <name type="synonym">Ich</name>
    <dbReference type="NCBI Taxonomy" id="5932"/>
    <lineage>
        <taxon>Eukaryota</taxon>
        <taxon>Sar</taxon>
        <taxon>Alveolata</taxon>
        <taxon>Ciliophora</taxon>
        <taxon>Intramacronucleata</taxon>
        <taxon>Oligohymenophorea</taxon>
        <taxon>Hymenostomatida</taxon>
        <taxon>Ophryoglenina</taxon>
        <taxon>Ichthyophthirius</taxon>
    </lineage>
</organism>
<dbReference type="RefSeq" id="XP_004023889.1">
    <property type="nucleotide sequence ID" value="XM_004023840.1"/>
</dbReference>
<evidence type="ECO:0000256" key="1">
    <source>
        <dbReference type="ARBA" id="ARBA00004943"/>
    </source>
</evidence>
<evidence type="ECO:0000313" key="8">
    <source>
        <dbReference type="EMBL" id="EGR27005.1"/>
    </source>
</evidence>
<dbReference type="CDD" id="cd03411">
    <property type="entry name" value="Ferrochelatase_N"/>
    <property type="match status" value="1"/>
</dbReference>